<dbReference type="GO" id="GO:0071732">
    <property type="term" value="P:cellular response to nitric oxide"/>
    <property type="evidence" value="ECO:0007669"/>
    <property type="project" value="UniProtKB-ARBA"/>
</dbReference>
<dbReference type="SMART" id="SM00267">
    <property type="entry name" value="GGDEF"/>
    <property type="match status" value="1"/>
</dbReference>
<proteinExistence type="predicted"/>
<dbReference type="InterPro" id="IPR000014">
    <property type="entry name" value="PAS"/>
</dbReference>
<comment type="catalytic activity">
    <reaction evidence="1">
        <text>3',3'-c-di-GMP + H2O = 5'-phosphoguanylyl(3'-&gt;5')guanosine + H(+)</text>
        <dbReference type="Rhea" id="RHEA:24902"/>
        <dbReference type="ChEBI" id="CHEBI:15377"/>
        <dbReference type="ChEBI" id="CHEBI:15378"/>
        <dbReference type="ChEBI" id="CHEBI:58754"/>
        <dbReference type="ChEBI" id="CHEBI:58805"/>
        <dbReference type="EC" id="3.1.4.52"/>
    </reaction>
    <physiologicalReaction direction="left-to-right" evidence="1">
        <dbReference type="Rhea" id="RHEA:24903"/>
    </physiologicalReaction>
</comment>
<name>A0A2R5F428_9PROT</name>
<evidence type="ECO:0000259" key="2">
    <source>
        <dbReference type="PROSITE" id="PS50112"/>
    </source>
</evidence>
<dbReference type="InterPro" id="IPR052155">
    <property type="entry name" value="Biofilm_reg_signaling"/>
</dbReference>
<dbReference type="InterPro" id="IPR000700">
    <property type="entry name" value="PAS-assoc_C"/>
</dbReference>
<dbReference type="InterPro" id="IPR001633">
    <property type="entry name" value="EAL_dom"/>
</dbReference>
<sequence length="699" mass="79704">MVTDENSRKDIEQEQRRLLEILDSAKDLIALVDKECRLLYLNDAGRKMLEIGQDETLDEIRFDRFYDDEAAAEVTHCELPEADRAGHADSETRLRSKSGREIAVSQVIAAHRDGRGDVTHYSVIARDLREHKKLLEHYLLSDKVFTFTAEAIMITDSRNRIVSVNQAFSRMTGYTLEDAKGRDPVFLSAGNLDNNFYAEMWQSIDTTGHWEGELWDRRKDGTFYPKWLSINAVTEAGSDEVTHYIGIFSDITLRKQQEDHIRHLAFHDPLTGLPNRSLFQDRLRHALAESRRDMLPVALMLLDLDHFKYVNDTLGHYMGDRLLKEISLRLMRSVRESDTVARLGGDEFVIILNCVHDLRDVVHVVDKITSDLARPIRINSHQFRVAASLGIAMYPDDATTIDDLMRCADTAMYHAKGRGRANYQFFTPRMNEAAHERVMIEEHLRRGLDQHEFELFYQPKISLDPYRLVGCEALLRWNHPDWGMVLPTRFIPVAEESGLILPLGEWVIGEACRQARKWLEDGLCMQIAVNLSGRQFRDSNLVLKIRQALEGGDGISRWIELEITESTLIEGASHAAQTLHDLHLLSLPLAVDDFGTGYSSLSYLKTFAIDTLKIDKSFVDGIDNDPNDATIIRAVISLAHQLGIKVVAEGVEDAGQLQFLQDQRCDMIQGYYFSEPLPADEFEVYAQREFPAAFSSSYN</sequence>
<dbReference type="CDD" id="cd01949">
    <property type="entry name" value="GGDEF"/>
    <property type="match status" value="1"/>
</dbReference>
<dbReference type="InterPro" id="IPR029787">
    <property type="entry name" value="Nucleotide_cyclase"/>
</dbReference>
<dbReference type="Pfam" id="PF00563">
    <property type="entry name" value="EAL"/>
    <property type="match status" value="1"/>
</dbReference>
<feature type="domain" description="PAC" evidence="3">
    <location>
        <begin position="210"/>
        <end position="263"/>
    </location>
</feature>
<feature type="domain" description="PAC" evidence="3">
    <location>
        <begin position="88"/>
        <end position="140"/>
    </location>
</feature>
<gene>
    <name evidence="6" type="ORF">NMK_0740</name>
</gene>
<feature type="domain" description="PAS" evidence="2">
    <location>
        <begin position="152"/>
        <end position="186"/>
    </location>
</feature>
<dbReference type="InterPro" id="IPR035919">
    <property type="entry name" value="EAL_sf"/>
</dbReference>
<dbReference type="Gene3D" id="3.30.70.270">
    <property type="match status" value="1"/>
</dbReference>
<dbReference type="CDD" id="cd00130">
    <property type="entry name" value="PAS"/>
    <property type="match status" value="2"/>
</dbReference>
<evidence type="ECO:0000313" key="6">
    <source>
        <dbReference type="EMBL" id="GBG13196.1"/>
    </source>
</evidence>
<feature type="domain" description="GGDEF" evidence="5">
    <location>
        <begin position="295"/>
        <end position="428"/>
    </location>
</feature>
<dbReference type="PANTHER" id="PTHR44757">
    <property type="entry name" value="DIGUANYLATE CYCLASE DGCP"/>
    <property type="match status" value="1"/>
</dbReference>
<dbReference type="AlphaFoldDB" id="A0A2R5F428"/>
<dbReference type="NCBIfam" id="TIGR00254">
    <property type="entry name" value="GGDEF"/>
    <property type="match status" value="1"/>
</dbReference>
<dbReference type="InterPro" id="IPR001610">
    <property type="entry name" value="PAC"/>
</dbReference>
<dbReference type="Pfam" id="PF00990">
    <property type="entry name" value="GGDEF"/>
    <property type="match status" value="1"/>
</dbReference>
<dbReference type="PROSITE" id="PS50883">
    <property type="entry name" value="EAL"/>
    <property type="match status" value="1"/>
</dbReference>
<feature type="domain" description="EAL" evidence="4">
    <location>
        <begin position="437"/>
        <end position="690"/>
    </location>
</feature>
<dbReference type="EMBL" id="BDOQ01000003">
    <property type="protein sequence ID" value="GBG13196.1"/>
    <property type="molecule type" value="Genomic_DNA"/>
</dbReference>
<dbReference type="PROSITE" id="PS50887">
    <property type="entry name" value="GGDEF"/>
    <property type="match status" value="1"/>
</dbReference>
<dbReference type="Gene3D" id="3.20.20.450">
    <property type="entry name" value="EAL domain"/>
    <property type="match status" value="1"/>
</dbReference>
<dbReference type="CDD" id="cd01948">
    <property type="entry name" value="EAL"/>
    <property type="match status" value="1"/>
</dbReference>
<dbReference type="InterPro" id="IPR000160">
    <property type="entry name" value="GGDEF_dom"/>
</dbReference>
<protein>
    <submittedName>
        <fullName evidence="6">Diguanylate cyclase</fullName>
    </submittedName>
</protein>
<dbReference type="InterPro" id="IPR035965">
    <property type="entry name" value="PAS-like_dom_sf"/>
</dbReference>
<evidence type="ECO:0000259" key="4">
    <source>
        <dbReference type="PROSITE" id="PS50883"/>
    </source>
</evidence>
<reference evidence="6 7" key="1">
    <citation type="journal article" date="2018" name="Environ. Microbiol.">
        <title>Isolation and genomic characterization of Novimethylophilus kurashikiensis gen. nov. sp. nov., a new lanthanide-dependent methylotrophic species of Methylophilaceae.</title>
        <authorList>
            <person name="Lv H."/>
            <person name="Sahin N."/>
            <person name="Tani A."/>
        </authorList>
    </citation>
    <scope>NUCLEOTIDE SEQUENCE [LARGE SCALE GENOMIC DNA]</scope>
    <source>
        <strain evidence="6 7">La2-4</strain>
    </source>
</reference>
<dbReference type="SMART" id="SM00052">
    <property type="entry name" value="EAL"/>
    <property type="match status" value="1"/>
</dbReference>
<dbReference type="FunFam" id="3.30.70.270:FF:000001">
    <property type="entry name" value="Diguanylate cyclase domain protein"/>
    <property type="match status" value="1"/>
</dbReference>
<evidence type="ECO:0000259" key="3">
    <source>
        <dbReference type="PROSITE" id="PS50113"/>
    </source>
</evidence>
<dbReference type="SUPFAM" id="SSF141868">
    <property type="entry name" value="EAL domain-like"/>
    <property type="match status" value="1"/>
</dbReference>
<comment type="caution">
    <text evidence="6">The sequence shown here is derived from an EMBL/GenBank/DDBJ whole genome shotgun (WGS) entry which is preliminary data.</text>
</comment>
<dbReference type="SUPFAM" id="SSF55785">
    <property type="entry name" value="PYP-like sensor domain (PAS domain)"/>
    <property type="match status" value="2"/>
</dbReference>
<dbReference type="Gene3D" id="3.30.450.20">
    <property type="entry name" value="PAS domain"/>
    <property type="match status" value="2"/>
</dbReference>
<evidence type="ECO:0000256" key="1">
    <source>
        <dbReference type="ARBA" id="ARBA00051114"/>
    </source>
</evidence>
<keyword evidence="7" id="KW-1185">Reference proteome</keyword>
<dbReference type="SMART" id="SM00086">
    <property type="entry name" value="PAC"/>
    <property type="match status" value="2"/>
</dbReference>
<dbReference type="SMART" id="SM00091">
    <property type="entry name" value="PAS"/>
    <property type="match status" value="2"/>
</dbReference>
<dbReference type="GO" id="GO:0071111">
    <property type="term" value="F:cyclic-guanylate-specific phosphodiesterase activity"/>
    <property type="evidence" value="ECO:0007669"/>
    <property type="project" value="UniProtKB-EC"/>
</dbReference>
<dbReference type="PROSITE" id="PS50113">
    <property type="entry name" value="PAC"/>
    <property type="match status" value="2"/>
</dbReference>
<evidence type="ECO:0000259" key="5">
    <source>
        <dbReference type="PROSITE" id="PS50887"/>
    </source>
</evidence>
<organism evidence="6 7">
    <name type="scientific">Novimethylophilus kurashikiensis</name>
    <dbReference type="NCBI Taxonomy" id="1825523"/>
    <lineage>
        <taxon>Bacteria</taxon>
        <taxon>Pseudomonadati</taxon>
        <taxon>Pseudomonadota</taxon>
        <taxon>Betaproteobacteria</taxon>
        <taxon>Nitrosomonadales</taxon>
        <taxon>Methylophilaceae</taxon>
        <taxon>Novimethylophilus</taxon>
    </lineage>
</organism>
<dbReference type="InterPro" id="IPR043128">
    <property type="entry name" value="Rev_trsase/Diguanyl_cyclase"/>
</dbReference>
<accession>A0A2R5F428</accession>
<dbReference type="SUPFAM" id="SSF55073">
    <property type="entry name" value="Nucleotide cyclase"/>
    <property type="match status" value="1"/>
</dbReference>
<dbReference type="PANTHER" id="PTHR44757:SF2">
    <property type="entry name" value="BIOFILM ARCHITECTURE MAINTENANCE PROTEIN MBAA"/>
    <property type="match status" value="1"/>
</dbReference>
<dbReference type="NCBIfam" id="TIGR00229">
    <property type="entry name" value="sensory_box"/>
    <property type="match status" value="2"/>
</dbReference>
<dbReference type="InterPro" id="IPR012226">
    <property type="entry name" value="Diguanyl_cyclase/Pdiesterase"/>
</dbReference>
<dbReference type="Pfam" id="PF08448">
    <property type="entry name" value="PAS_4"/>
    <property type="match status" value="1"/>
</dbReference>
<evidence type="ECO:0000313" key="7">
    <source>
        <dbReference type="Proteomes" id="UP000245081"/>
    </source>
</evidence>
<dbReference type="PROSITE" id="PS50112">
    <property type="entry name" value="PAS"/>
    <property type="match status" value="2"/>
</dbReference>
<feature type="domain" description="PAS" evidence="2">
    <location>
        <begin position="14"/>
        <end position="69"/>
    </location>
</feature>
<dbReference type="Pfam" id="PF13426">
    <property type="entry name" value="PAS_9"/>
    <property type="match status" value="1"/>
</dbReference>
<dbReference type="InterPro" id="IPR013656">
    <property type="entry name" value="PAS_4"/>
</dbReference>
<dbReference type="Proteomes" id="UP000245081">
    <property type="component" value="Unassembled WGS sequence"/>
</dbReference>
<dbReference type="PIRSF" id="PIRSF005925">
    <property type="entry name" value="Dos"/>
    <property type="match status" value="1"/>
</dbReference>
<dbReference type="FunFam" id="3.20.20.450:FF:000001">
    <property type="entry name" value="Cyclic di-GMP phosphodiesterase yahA"/>
    <property type="match status" value="1"/>
</dbReference>